<gene>
    <name evidence="2" type="ORF">PIB30_101846</name>
</gene>
<organism evidence="2 3">
    <name type="scientific">Stylosanthes scabra</name>
    <dbReference type="NCBI Taxonomy" id="79078"/>
    <lineage>
        <taxon>Eukaryota</taxon>
        <taxon>Viridiplantae</taxon>
        <taxon>Streptophyta</taxon>
        <taxon>Embryophyta</taxon>
        <taxon>Tracheophyta</taxon>
        <taxon>Spermatophyta</taxon>
        <taxon>Magnoliopsida</taxon>
        <taxon>eudicotyledons</taxon>
        <taxon>Gunneridae</taxon>
        <taxon>Pentapetalae</taxon>
        <taxon>rosids</taxon>
        <taxon>fabids</taxon>
        <taxon>Fabales</taxon>
        <taxon>Fabaceae</taxon>
        <taxon>Papilionoideae</taxon>
        <taxon>50 kb inversion clade</taxon>
        <taxon>dalbergioids sensu lato</taxon>
        <taxon>Dalbergieae</taxon>
        <taxon>Pterocarpus clade</taxon>
        <taxon>Stylosanthes</taxon>
    </lineage>
</organism>
<proteinExistence type="predicted"/>
<dbReference type="EMBL" id="JASCZI010154075">
    <property type="protein sequence ID" value="MED6177846.1"/>
    <property type="molecule type" value="Genomic_DNA"/>
</dbReference>
<evidence type="ECO:0000313" key="3">
    <source>
        <dbReference type="Proteomes" id="UP001341840"/>
    </source>
</evidence>
<dbReference type="Proteomes" id="UP001341840">
    <property type="component" value="Unassembled WGS sequence"/>
</dbReference>
<evidence type="ECO:0000313" key="2">
    <source>
        <dbReference type="EMBL" id="MED6177846.1"/>
    </source>
</evidence>
<accession>A0ABU6VXK1</accession>
<reference evidence="2 3" key="1">
    <citation type="journal article" date="2023" name="Plants (Basel)">
        <title>Bridging the Gap: Combining Genomics and Transcriptomics Approaches to Understand Stylosanthes scabra, an Orphan Legume from the Brazilian Caatinga.</title>
        <authorList>
            <person name="Ferreira-Neto J.R.C."/>
            <person name="da Silva M.D."/>
            <person name="Binneck E."/>
            <person name="de Melo N.F."/>
            <person name="da Silva R.H."/>
            <person name="de Melo A.L.T.M."/>
            <person name="Pandolfi V."/>
            <person name="Bustamante F.O."/>
            <person name="Brasileiro-Vidal A.C."/>
            <person name="Benko-Iseppon A.M."/>
        </authorList>
    </citation>
    <scope>NUCLEOTIDE SEQUENCE [LARGE SCALE GENOMIC DNA]</scope>
    <source>
        <tissue evidence="2">Leaves</tissue>
    </source>
</reference>
<sequence>SIRLYHKSGVEPFRLDVGVGVEAELHPAGSAGVMGNNTASKEVESNGLHAAMENNGAAVGEVSSVGTEREAVTP</sequence>
<feature type="region of interest" description="Disordered" evidence="1">
    <location>
        <begin position="47"/>
        <end position="74"/>
    </location>
</feature>
<comment type="caution">
    <text evidence="2">The sequence shown here is derived from an EMBL/GenBank/DDBJ whole genome shotgun (WGS) entry which is preliminary data.</text>
</comment>
<feature type="non-terminal residue" evidence="2">
    <location>
        <position position="1"/>
    </location>
</feature>
<evidence type="ECO:0000256" key="1">
    <source>
        <dbReference type="SAM" id="MobiDB-lite"/>
    </source>
</evidence>
<keyword evidence="3" id="KW-1185">Reference proteome</keyword>
<name>A0ABU6VXK1_9FABA</name>
<protein>
    <submittedName>
        <fullName evidence="2">Uncharacterized protein</fullName>
    </submittedName>
</protein>